<evidence type="ECO:0000259" key="1">
    <source>
        <dbReference type="Pfam" id="PF02371"/>
    </source>
</evidence>
<name>A0A494Y1X3_9BACL</name>
<dbReference type="Pfam" id="PF02371">
    <property type="entry name" value="Transposase_20"/>
    <property type="match status" value="1"/>
</dbReference>
<dbReference type="Proteomes" id="UP000282076">
    <property type="component" value="Unassembled WGS sequence"/>
</dbReference>
<gene>
    <name evidence="2" type="ORF">D7Z26_06340</name>
</gene>
<dbReference type="GO" id="GO:0003677">
    <property type="term" value="F:DNA binding"/>
    <property type="evidence" value="ECO:0007669"/>
    <property type="project" value="InterPro"/>
</dbReference>
<proteinExistence type="predicted"/>
<dbReference type="PANTHER" id="PTHR33055:SF15">
    <property type="entry name" value="TRANSPOSASE-RELATED"/>
    <property type="match status" value="1"/>
</dbReference>
<feature type="domain" description="Transposase IS116/IS110/IS902 C-terminal" evidence="1">
    <location>
        <begin position="34"/>
        <end position="119"/>
    </location>
</feature>
<sequence>MLQSMVSLVLSMQEQMGAIEEQMRRLAQELPEVELVKSIPGVGDKLAAAIVSEIGDAQQFEDPKLLVAFAGLDPGVSGQFVATSNRITKRGSKRLRKALYLAVQCGLRRNTNEGIREYYDKKRQEGKPYKVTVIACANKLLHHV</sequence>
<comment type="caution">
    <text evidence="2">The sequence shown here is derived from an EMBL/GenBank/DDBJ whole genome shotgun (WGS) entry which is preliminary data.</text>
</comment>
<protein>
    <submittedName>
        <fullName evidence="2">IS110 family transposase</fullName>
    </submittedName>
</protein>
<keyword evidence="3" id="KW-1185">Reference proteome</keyword>
<dbReference type="AlphaFoldDB" id="A0A494Y1X3"/>
<organism evidence="2 3">
    <name type="scientific">Cohnella endophytica</name>
    <dbReference type="NCBI Taxonomy" id="2419778"/>
    <lineage>
        <taxon>Bacteria</taxon>
        <taxon>Bacillati</taxon>
        <taxon>Bacillota</taxon>
        <taxon>Bacilli</taxon>
        <taxon>Bacillales</taxon>
        <taxon>Paenibacillaceae</taxon>
        <taxon>Cohnella</taxon>
    </lineage>
</organism>
<dbReference type="InterPro" id="IPR047650">
    <property type="entry name" value="Transpos_IS110"/>
</dbReference>
<evidence type="ECO:0000313" key="3">
    <source>
        <dbReference type="Proteomes" id="UP000282076"/>
    </source>
</evidence>
<dbReference type="GO" id="GO:0006313">
    <property type="term" value="P:DNA transposition"/>
    <property type="evidence" value="ECO:0007669"/>
    <property type="project" value="InterPro"/>
</dbReference>
<dbReference type="PANTHER" id="PTHR33055">
    <property type="entry name" value="TRANSPOSASE FOR INSERTION SEQUENCE ELEMENT IS1111A"/>
    <property type="match status" value="1"/>
</dbReference>
<dbReference type="InterPro" id="IPR003346">
    <property type="entry name" value="Transposase_20"/>
</dbReference>
<reference evidence="2 3" key="1">
    <citation type="submission" date="2018-10" db="EMBL/GenBank/DDBJ databases">
        <title>Cohnella sp. M2MS4P-1, whole genome shotgun sequence.</title>
        <authorList>
            <person name="Tuo L."/>
        </authorList>
    </citation>
    <scope>NUCLEOTIDE SEQUENCE [LARGE SCALE GENOMIC DNA]</scope>
    <source>
        <strain evidence="2 3">M2MS4P-1</strain>
    </source>
</reference>
<dbReference type="EMBL" id="RBZM01000003">
    <property type="protein sequence ID" value="RKP56251.1"/>
    <property type="molecule type" value="Genomic_DNA"/>
</dbReference>
<accession>A0A494Y1X3</accession>
<evidence type="ECO:0000313" key="2">
    <source>
        <dbReference type="EMBL" id="RKP56251.1"/>
    </source>
</evidence>
<dbReference type="GO" id="GO:0004803">
    <property type="term" value="F:transposase activity"/>
    <property type="evidence" value="ECO:0007669"/>
    <property type="project" value="InterPro"/>
</dbReference>